<dbReference type="InterPro" id="IPR037066">
    <property type="entry name" value="Plug_dom_sf"/>
</dbReference>
<dbReference type="GO" id="GO:0009279">
    <property type="term" value="C:cell outer membrane"/>
    <property type="evidence" value="ECO:0007669"/>
    <property type="project" value="UniProtKB-SubCell"/>
</dbReference>
<organism evidence="5 6">
    <name type="scientific">Mariniphaga anaerophila</name>
    <dbReference type="NCBI Taxonomy" id="1484053"/>
    <lineage>
        <taxon>Bacteria</taxon>
        <taxon>Pseudomonadati</taxon>
        <taxon>Bacteroidota</taxon>
        <taxon>Bacteroidia</taxon>
        <taxon>Marinilabiliales</taxon>
        <taxon>Prolixibacteraceae</taxon>
        <taxon>Mariniphaga</taxon>
    </lineage>
</organism>
<dbReference type="Pfam" id="PF13715">
    <property type="entry name" value="CarbopepD_reg_2"/>
    <property type="match status" value="1"/>
</dbReference>
<comment type="subcellular location">
    <subcellularLocation>
        <location evidence="1">Cell outer membrane</location>
    </subcellularLocation>
</comment>
<evidence type="ECO:0000256" key="1">
    <source>
        <dbReference type="ARBA" id="ARBA00004442"/>
    </source>
</evidence>
<dbReference type="RefSeq" id="WP_072998735.1">
    <property type="nucleotide sequence ID" value="NZ_FQUM01000001.1"/>
</dbReference>
<keyword evidence="6" id="KW-1185">Reference proteome</keyword>
<dbReference type="Proteomes" id="UP000184164">
    <property type="component" value="Unassembled WGS sequence"/>
</dbReference>
<dbReference type="SUPFAM" id="SSF49464">
    <property type="entry name" value="Carboxypeptidase regulatory domain-like"/>
    <property type="match status" value="1"/>
</dbReference>
<dbReference type="OrthoDB" id="910296at2"/>
<dbReference type="Gene3D" id="2.170.130.10">
    <property type="entry name" value="TonB-dependent receptor, plug domain"/>
    <property type="match status" value="1"/>
</dbReference>
<evidence type="ECO:0000259" key="4">
    <source>
        <dbReference type="Pfam" id="PF14905"/>
    </source>
</evidence>
<dbReference type="InterPro" id="IPR036942">
    <property type="entry name" value="Beta-barrel_TonB_sf"/>
</dbReference>
<dbReference type="PANTHER" id="PTHR40980">
    <property type="entry name" value="PLUG DOMAIN-CONTAINING PROTEIN"/>
    <property type="match status" value="1"/>
</dbReference>
<evidence type="ECO:0000256" key="2">
    <source>
        <dbReference type="ARBA" id="ARBA00023136"/>
    </source>
</evidence>
<accession>A0A1M4U8G6</accession>
<evidence type="ECO:0000256" key="3">
    <source>
        <dbReference type="ARBA" id="ARBA00023237"/>
    </source>
</evidence>
<dbReference type="PANTHER" id="PTHR40980:SF4">
    <property type="entry name" value="TONB-DEPENDENT RECEPTOR-LIKE BETA-BARREL DOMAIN-CONTAINING PROTEIN"/>
    <property type="match status" value="1"/>
</dbReference>
<keyword evidence="3" id="KW-0998">Cell outer membrane</keyword>
<dbReference type="STRING" id="1484053.SAMN05444274_101605"/>
<dbReference type="SUPFAM" id="SSF56935">
    <property type="entry name" value="Porins"/>
    <property type="match status" value="1"/>
</dbReference>
<dbReference type="AlphaFoldDB" id="A0A1M4U8G6"/>
<keyword evidence="2" id="KW-0472">Membrane</keyword>
<gene>
    <name evidence="5" type="ORF">SAMN05444274_101605</name>
</gene>
<dbReference type="InterPro" id="IPR041700">
    <property type="entry name" value="OMP_b-brl_3"/>
</dbReference>
<dbReference type="Gene3D" id="2.40.170.20">
    <property type="entry name" value="TonB-dependent receptor, beta-barrel domain"/>
    <property type="match status" value="1"/>
</dbReference>
<proteinExistence type="predicted"/>
<evidence type="ECO:0000313" key="6">
    <source>
        <dbReference type="Proteomes" id="UP000184164"/>
    </source>
</evidence>
<evidence type="ECO:0000313" key="5">
    <source>
        <dbReference type="EMBL" id="SHE52906.1"/>
    </source>
</evidence>
<sequence length="814" mass="92297">MRKQITSLVIVVFALIIPVFVLADESDDKKGKILGKIIDANEKTAIAFANVGLYAAEEKKLVCGAISEEDGSFTIDKIVEGKYYVEVKFIGYIAYTSENYEITSTNSRIKVAPIELDIASEIIDEVEVVAQQRAMVYKMDKKIIDADSYSSAAGGTAVNILENVPSVAVDVEGNVTLRGSASFTVFIDGRPSLFEGGLALEQIPAGQVKNIEIITNPSARYDAEGTAGIINVVTKKSSNKGWNGIINISGNTAESNAADFVMTNRLEKFYWKAGARYFRNYRKGDFDQFKQTIINDTISGFESSGDRTGKTYNASGIAGFGFFNDKSTFDFELEGGDQGSGYRGDLIYKEAYKTIGNEIPFEEGIYESYDFKDLNEDYISGNMNYKRTFSGEGHTLTANLYGKYGESLEYFENELTRFSGLQKDGQRSWEEEFRVTIRGGADYIRPINGGRGKLETGYLFNLYIEDGDYGMEDYDEEEGDFIFRDEFYSVYRFKRDIHALYGILSDQVNDFSYQLGLRGEYTYRYLGSSEEWASQTENRFDLFPSGHIAYQLPKEHQISASYSRRTVRPRLHFLEPYVTFADSYTARTGNPDVRPEYVNSFELGWQKNFDQDFISFEVFHRRKQDKIERIRTVYRPNVTLDSISNVGNDYSSGAEAMALLNLSDWWLLNTSANLFYYRIESEYKVPGIDDESLNWQARFSNTFTLGSTSRLQFDGNYVGPSVSTQGRRDAFFYTNLSFRQQFLKRRLSATLTMRDVMKTAKFKSTQTGQGLYSETAVTPFYPNIKLTLSYRINQLNPKAKKQSTNDDLFEGSSH</sequence>
<feature type="domain" description="Outer membrane protein beta-barrel" evidence="4">
    <location>
        <begin position="387"/>
        <end position="790"/>
    </location>
</feature>
<dbReference type="EMBL" id="FQUM01000001">
    <property type="protein sequence ID" value="SHE52906.1"/>
    <property type="molecule type" value="Genomic_DNA"/>
</dbReference>
<name>A0A1M4U8G6_9BACT</name>
<protein>
    <submittedName>
        <fullName evidence="5">Outer membrane receptor proteins, mostly Fe transport</fullName>
    </submittedName>
</protein>
<reference evidence="5 6" key="1">
    <citation type="submission" date="2016-11" db="EMBL/GenBank/DDBJ databases">
        <authorList>
            <person name="Jaros S."/>
            <person name="Januszkiewicz K."/>
            <person name="Wedrychowicz H."/>
        </authorList>
    </citation>
    <scope>NUCLEOTIDE SEQUENCE [LARGE SCALE GENOMIC DNA]</scope>
    <source>
        <strain evidence="5 6">DSM 26910</strain>
    </source>
</reference>
<dbReference type="InterPro" id="IPR008969">
    <property type="entry name" value="CarboxyPept-like_regulatory"/>
</dbReference>
<dbReference type="Pfam" id="PF14905">
    <property type="entry name" value="OMP_b-brl_3"/>
    <property type="match status" value="1"/>
</dbReference>
<keyword evidence="5" id="KW-0675">Receptor</keyword>
<dbReference type="Gene3D" id="2.60.40.1120">
    <property type="entry name" value="Carboxypeptidase-like, regulatory domain"/>
    <property type="match status" value="1"/>
</dbReference>